<gene>
    <name evidence="5" type="ORF">GCM10009789_85900</name>
</gene>
<accession>A0ABN2EXJ1</accession>
<feature type="domain" description="HTH tetR-type" evidence="4">
    <location>
        <begin position="34"/>
        <end position="94"/>
    </location>
</feature>
<keyword evidence="6" id="KW-1185">Reference proteome</keyword>
<keyword evidence="1 2" id="KW-0238">DNA-binding</keyword>
<reference evidence="5 6" key="1">
    <citation type="journal article" date="2019" name="Int. J. Syst. Evol. Microbiol.">
        <title>The Global Catalogue of Microorganisms (GCM) 10K type strain sequencing project: providing services to taxonomists for standard genome sequencing and annotation.</title>
        <authorList>
            <consortium name="The Broad Institute Genomics Platform"/>
            <consortium name="The Broad Institute Genome Sequencing Center for Infectious Disease"/>
            <person name="Wu L."/>
            <person name="Ma J."/>
        </authorList>
    </citation>
    <scope>NUCLEOTIDE SEQUENCE [LARGE SCALE GENOMIC DNA]</scope>
    <source>
        <strain evidence="5 6">JCM 14969</strain>
    </source>
</reference>
<organism evidence="5 6">
    <name type="scientific">Kribbella sancticallisti</name>
    <dbReference type="NCBI Taxonomy" id="460087"/>
    <lineage>
        <taxon>Bacteria</taxon>
        <taxon>Bacillati</taxon>
        <taxon>Actinomycetota</taxon>
        <taxon>Actinomycetes</taxon>
        <taxon>Propionibacteriales</taxon>
        <taxon>Kribbellaceae</taxon>
        <taxon>Kribbella</taxon>
    </lineage>
</organism>
<dbReference type="Gene3D" id="1.10.357.10">
    <property type="entry name" value="Tetracycline Repressor, domain 2"/>
    <property type="match status" value="1"/>
</dbReference>
<dbReference type="InterPro" id="IPR001647">
    <property type="entry name" value="HTH_TetR"/>
</dbReference>
<evidence type="ECO:0000259" key="4">
    <source>
        <dbReference type="PROSITE" id="PS50977"/>
    </source>
</evidence>
<dbReference type="InterPro" id="IPR050109">
    <property type="entry name" value="HTH-type_TetR-like_transc_reg"/>
</dbReference>
<comment type="caution">
    <text evidence="5">The sequence shown here is derived from an EMBL/GenBank/DDBJ whole genome shotgun (WGS) entry which is preliminary data.</text>
</comment>
<proteinExistence type="predicted"/>
<dbReference type="PANTHER" id="PTHR30055:SF209">
    <property type="entry name" value="POSSIBLE TRANSCRIPTIONAL REGULATORY PROTEIN (PROBABLY TETR-FAMILY)"/>
    <property type="match status" value="1"/>
</dbReference>
<dbReference type="PRINTS" id="PR00455">
    <property type="entry name" value="HTHTETR"/>
</dbReference>
<name>A0ABN2EXJ1_9ACTN</name>
<evidence type="ECO:0000313" key="5">
    <source>
        <dbReference type="EMBL" id="GAA1618921.1"/>
    </source>
</evidence>
<feature type="region of interest" description="Disordered" evidence="3">
    <location>
        <begin position="1"/>
        <end position="34"/>
    </location>
</feature>
<dbReference type="Pfam" id="PF00440">
    <property type="entry name" value="TetR_N"/>
    <property type="match status" value="1"/>
</dbReference>
<dbReference type="SUPFAM" id="SSF46689">
    <property type="entry name" value="Homeodomain-like"/>
    <property type="match status" value="1"/>
</dbReference>
<evidence type="ECO:0000256" key="3">
    <source>
        <dbReference type="SAM" id="MobiDB-lite"/>
    </source>
</evidence>
<dbReference type="InterPro" id="IPR009057">
    <property type="entry name" value="Homeodomain-like_sf"/>
</dbReference>
<dbReference type="Proteomes" id="UP001500393">
    <property type="component" value="Unassembled WGS sequence"/>
</dbReference>
<dbReference type="PROSITE" id="PS50977">
    <property type="entry name" value="HTH_TETR_2"/>
    <property type="match status" value="1"/>
</dbReference>
<evidence type="ECO:0000313" key="6">
    <source>
        <dbReference type="Proteomes" id="UP001500393"/>
    </source>
</evidence>
<feature type="DNA-binding region" description="H-T-H motif" evidence="2">
    <location>
        <begin position="57"/>
        <end position="76"/>
    </location>
</feature>
<dbReference type="PANTHER" id="PTHR30055">
    <property type="entry name" value="HTH-TYPE TRANSCRIPTIONAL REGULATOR RUTR"/>
    <property type="match status" value="1"/>
</dbReference>
<evidence type="ECO:0000256" key="1">
    <source>
        <dbReference type="ARBA" id="ARBA00023125"/>
    </source>
</evidence>
<feature type="compositionally biased region" description="Basic residues" evidence="3">
    <location>
        <begin position="1"/>
        <end position="11"/>
    </location>
</feature>
<protein>
    <recommendedName>
        <fullName evidence="4">HTH tetR-type domain-containing protein</fullName>
    </recommendedName>
</protein>
<dbReference type="RefSeq" id="WP_344222568.1">
    <property type="nucleotide sequence ID" value="NZ_BAAAOS010000070.1"/>
</dbReference>
<sequence length="232" mass="25450">MTRYERRRHPAGGRPGDAARQTSDGPVPNGSGALSSRDLILNTARTLISSQGYDGMVISDLSELSGLPPSSIYYHFGNKLGVLVALLERTFEDLHASFPSPSSFDDRPPLERFELWFTAACTALDQRPEYLRLLLAVSIGSHAEADTVRGTVRRIRDYAHTSWVEALTPVFAPVDSPEDAELVEQLAVLGRAMTDGLSVTTSFDGTTYVSHVPAFVALVRGFAEDRERSRRP</sequence>
<evidence type="ECO:0000256" key="2">
    <source>
        <dbReference type="PROSITE-ProRule" id="PRU00335"/>
    </source>
</evidence>
<dbReference type="EMBL" id="BAAAOS010000070">
    <property type="protein sequence ID" value="GAA1618921.1"/>
    <property type="molecule type" value="Genomic_DNA"/>
</dbReference>